<comment type="caution">
    <text evidence="5">The sequence shown here is derived from an EMBL/GenBank/DDBJ whole genome shotgun (WGS) entry which is preliminary data.</text>
</comment>
<dbReference type="InterPro" id="IPR050266">
    <property type="entry name" value="AB_hydrolase_sf"/>
</dbReference>
<organism evidence="5 6">
    <name type="scientific">Synergistes jonesii</name>
    <dbReference type="NCBI Taxonomy" id="2754"/>
    <lineage>
        <taxon>Bacteria</taxon>
        <taxon>Thermotogati</taxon>
        <taxon>Synergistota</taxon>
        <taxon>Synergistia</taxon>
        <taxon>Synergistales</taxon>
        <taxon>Synergistaceae</taxon>
        <taxon>Synergistes</taxon>
    </lineage>
</organism>
<dbReference type="GO" id="GO:0006508">
    <property type="term" value="P:proteolysis"/>
    <property type="evidence" value="ECO:0007669"/>
    <property type="project" value="InterPro"/>
</dbReference>
<evidence type="ECO:0000259" key="4">
    <source>
        <dbReference type="Pfam" id="PF00561"/>
    </source>
</evidence>
<dbReference type="PIRSF" id="PIRSF005539">
    <property type="entry name" value="Pept_S33_TRI_F1"/>
    <property type="match status" value="1"/>
</dbReference>
<dbReference type="eggNOG" id="COG2267">
    <property type="taxonomic scope" value="Bacteria"/>
</dbReference>
<evidence type="ECO:0000256" key="3">
    <source>
        <dbReference type="PIRNR" id="PIRNR005539"/>
    </source>
</evidence>
<dbReference type="RefSeq" id="WP_037976026.1">
    <property type="nucleotide sequence ID" value="NZ_CAMETI010000025.1"/>
</dbReference>
<evidence type="ECO:0000313" key="5">
    <source>
        <dbReference type="EMBL" id="KEJ92293.1"/>
    </source>
</evidence>
<dbReference type="InterPro" id="IPR029058">
    <property type="entry name" value="AB_hydrolase_fold"/>
</dbReference>
<feature type="domain" description="AB hydrolase-1" evidence="4">
    <location>
        <begin position="31"/>
        <end position="284"/>
    </location>
</feature>
<dbReference type="InterPro" id="IPR000073">
    <property type="entry name" value="AB_hydrolase_1"/>
</dbReference>
<dbReference type="SUPFAM" id="SSF53474">
    <property type="entry name" value="alpha/beta-Hydrolases"/>
    <property type="match status" value="1"/>
</dbReference>
<gene>
    <name evidence="5" type="ORF">EH55_04635</name>
</gene>
<dbReference type="InterPro" id="IPR002410">
    <property type="entry name" value="Peptidase_S33"/>
</dbReference>
<dbReference type="OrthoDB" id="9796770at2"/>
<sequence>MTVSLKQEYVNVPGGFVCLNIYGANNKSAIPILYIHGGPGGNIESFRPMAERLAADHAVYLYNQLGCDESSHTGEESLWTPERYVEALDGVISAIGAPKIHLIGRSWGAYLAAEHLLGTPKSPAISVTMISPFLSTKRWIDDAKSRVAELGKDCLEMVEQCERDNHFDGRWYKEIIERYNDNFRYRVATVKREGHFATPLKPKTASGMAVYRHMWGPSEFTCRGNLKDIDITDRLHEIKISVLLICGEFDQVRQSTCEYYRSLIPGARIAVIPDASQTSYLEEPNIFYWTLKNFYECF</sequence>
<dbReference type="PANTHER" id="PTHR43798">
    <property type="entry name" value="MONOACYLGLYCEROL LIPASE"/>
    <property type="match status" value="1"/>
</dbReference>
<accession>A0A073IPJ3</accession>
<dbReference type="Proteomes" id="UP000027665">
    <property type="component" value="Unassembled WGS sequence"/>
</dbReference>
<evidence type="ECO:0000256" key="1">
    <source>
        <dbReference type="ARBA" id="ARBA00010088"/>
    </source>
</evidence>
<dbReference type="GeneID" id="90983588"/>
<evidence type="ECO:0000313" key="6">
    <source>
        <dbReference type="Proteomes" id="UP000027665"/>
    </source>
</evidence>
<name>A0A073IPJ3_9BACT</name>
<reference evidence="5 6" key="1">
    <citation type="submission" date="2014-04" db="EMBL/GenBank/DDBJ databases">
        <title>Draft Genome Sequence of Synergistes jonesii.</title>
        <authorList>
            <person name="Coil D.A."/>
            <person name="Eisen J.A."/>
            <person name="Holland-Moritz H.E."/>
        </authorList>
    </citation>
    <scope>NUCLEOTIDE SEQUENCE [LARGE SCALE GENOMIC DNA]</scope>
    <source>
        <strain evidence="5 6">78-1</strain>
    </source>
</reference>
<keyword evidence="2 3" id="KW-0378">Hydrolase</keyword>
<dbReference type="EMBL" id="JMKI01000031">
    <property type="protein sequence ID" value="KEJ92293.1"/>
    <property type="molecule type" value="Genomic_DNA"/>
</dbReference>
<dbReference type="Gene3D" id="3.40.50.1820">
    <property type="entry name" value="alpha/beta hydrolase"/>
    <property type="match status" value="1"/>
</dbReference>
<dbReference type="PANTHER" id="PTHR43798:SF33">
    <property type="entry name" value="HYDROLASE, PUTATIVE (AFU_ORTHOLOGUE AFUA_2G14860)-RELATED"/>
    <property type="match status" value="1"/>
</dbReference>
<keyword evidence="6" id="KW-1185">Reference proteome</keyword>
<dbReference type="Pfam" id="PF00561">
    <property type="entry name" value="Abhydrolase_1"/>
    <property type="match status" value="1"/>
</dbReference>
<evidence type="ECO:0000256" key="2">
    <source>
        <dbReference type="ARBA" id="ARBA00022801"/>
    </source>
</evidence>
<dbReference type="STRING" id="2754.EH55_04635"/>
<dbReference type="InterPro" id="IPR005945">
    <property type="entry name" value="Pro_imino_pep"/>
</dbReference>
<dbReference type="GO" id="GO:0008233">
    <property type="term" value="F:peptidase activity"/>
    <property type="evidence" value="ECO:0007669"/>
    <property type="project" value="InterPro"/>
</dbReference>
<dbReference type="NCBIfam" id="TIGR01250">
    <property type="entry name" value="pro_imino_pep_2"/>
    <property type="match status" value="1"/>
</dbReference>
<dbReference type="GO" id="GO:0016020">
    <property type="term" value="C:membrane"/>
    <property type="evidence" value="ECO:0007669"/>
    <property type="project" value="TreeGrafter"/>
</dbReference>
<dbReference type="PRINTS" id="PR00793">
    <property type="entry name" value="PROAMNOPTASE"/>
</dbReference>
<protein>
    <recommendedName>
        <fullName evidence="4">AB hydrolase-1 domain-containing protein</fullName>
    </recommendedName>
</protein>
<comment type="similarity">
    <text evidence="1 3">Belongs to the peptidase S33 family.</text>
</comment>
<dbReference type="AlphaFoldDB" id="A0A073IPJ3"/>
<proteinExistence type="inferred from homology"/>